<dbReference type="SUPFAM" id="SSF53697">
    <property type="entry name" value="SIS domain"/>
    <property type="match status" value="1"/>
</dbReference>
<keyword evidence="1" id="KW-0805">Transcription regulation</keyword>
<keyword evidence="3" id="KW-0804">Transcription</keyword>
<dbReference type="InterPro" id="IPR001347">
    <property type="entry name" value="SIS_dom"/>
</dbReference>
<organism evidence="6 7">
    <name type="scientific">Candidatus Scybalocola faecigallinarum</name>
    <dbReference type="NCBI Taxonomy" id="2840941"/>
    <lineage>
        <taxon>Bacteria</taxon>
        <taxon>Bacillati</taxon>
        <taxon>Bacillota</taxon>
        <taxon>Clostridia</taxon>
        <taxon>Lachnospirales</taxon>
        <taxon>Lachnospiraceae</taxon>
        <taxon>Lachnospiraceae incertae sedis</taxon>
        <taxon>Candidatus Scybalocola (ex Gilroy et al. 2021)</taxon>
    </lineage>
</organism>
<feature type="domain" description="SIS" evidence="5">
    <location>
        <begin position="125"/>
        <end position="262"/>
    </location>
</feature>
<dbReference type="Pfam" id="PF01418">
    <property type="entry name" value="HTH_6"/>
    <property type="match status" value="1"/>
</dbReference>
<gene>
    <name evidence="6" type="ORF">IAB46_12505</name>
</gene>
<dbReference type="Gene3D" id="3.40.50.10490">
    <property type="entry name" value="Glucose-6-phosphate isomerase like protein, domain 1"/>
    <property type="match status" value="1"/>
</dbReference>
<dbReference type="Proteomes" id="UP000823927">
    <property type="component" value="Unassembled WGS sequence"/>
</dbReference>
<dbReference type="InterPro" id="IPR046348">
    <property type="entry name" value="SIS_dom_sf"/>
</dbReference>
<evidence type="ECO:0000259" key="5">
    <source>
        <dbReference type="PROSITE" id="PS51464"/>
    </source>
</evidence>
<dbReference type="PROSITE" id="PS51464">
    <property type="entry name" value="SIS"/>
    <property type="match status" value="1"/>
</dbReference>
<dbReference type="GO" id="GO:1901135">
    <property type="term" value="P:carbohydrate derivative metabolic process"/>
    <property type="evidence" value="ECO:0007669"/>
    <property type="project" value="InterPro"/>
</dbReference>
<dbReference type="PROSITE" id="PS51071">
    <property type="entry name" value="HTH_RPIR"/>
    <property type="match status" value="1"/>
</dbReference>
<dbReference type="CDD" id="cd05013">
    <property type="entry name" value="SIS_RpiR"/>
    <property type="match status" value="1"/>
</dbReference>
<dbReference type="InterPro" id="IPR035472">
    <property type="entry name" value="RpiR-like_SIS"/>
</dbReference>
<evidence type="ECO:0000313" key="6">
    <source>
        <dbReference type="EMBL" id="HIS48349.1"/>
    </source>
</evidence>
<comment type="caution">
    <text evidence="6">The sequence shown here is derived from an EMBL/GenBank/DDBJ whole genome shotgun (WGS) entry which is preliminary data.</text>
</comment>
<evidence type="ECO:0000256" key="3">
    <source>
        <dbReference type="ARBA" id="ARBA00023163"/>
    </source>
</evidence>
<dbReference type="Pfam" id="PF01380">
    <property type="entry name" value="SIS"/>
    <property type="match status" value="1"/>
</dbReference>
<accession>A0A9D1F6F7</accession>
<dbReference type="GO" id="GO:0003677">
    <property type="term" value="F:DNA binding"/>
    <property type="evidence" value="ECO:0007669"/>
    <property type="project" value="UniProtKB-KW"/>
</dbReference>
<dbReference type="PANTHER" id="PTHR30514">
    <property type="entry name" value="GLUCOKINASE"/>
    <property type="match status" value="1"/>
</dbReference>
<sequence length="282" mass="32214">MNDIYAQIAKNYDAMSKTHKKIADYILKNPVAASFFTVGKLASQAGVSEASIIRFANFLGFTGYSALQEVMQDHTKNKMDTRQRLALSYSAYDDKEEGVRQVFHEETENLAETLKGLDMGEFFKAADALAQAKRVFILCARSAVGLGLFFQYYLKLSVPQVCLIQDFQNNEELLASLGNEDVVFSLSFKRYTRRTVQLTEYASQKDCFIIALTDHMTSPLIRYSDCYLLARTRLFTYLDSFIAPQAIINALLITLGRRKNKELEEHFTQMEKIWSDLDVFIE</sequence>
<dbReference type="InterPro" id="IPR009057">
    <property type="entry name" value="Homeodomain-like_sf"/>
</dbReference>
<dbReference type="InterPro" id="IPR036388">
    <property type="entry name" value="WH-like_DNA-bd_sf"/>
</dbReference>
<protein>
    <submittedName>
        <fullName evidence="6">MurR/RpiR family transcriptional regulator</fullName>
    </submittedName>
</protein>
<dbReference type="EMBL" id="DVIT01000053">
    <property type="protein sequence ID" value="HIS48349.1"/>
    <property type="molecule type" value="Genomic_DNA"/>
</dbReference>
<dbReference type="InterPro" id="IPR000281">
    <property type="entry name" value="HTH_RpiR"/>
</dbReference>
<reference evidence="6" key="1">
    <citation type="submission" date="2020-10" db="EMBL/GenBank/DDBJ databases">
        <authorList>
            <person name="Gilroy R."/>
        </authorList>
    </citation>
    <scope>NUCLEOTIDE SEQUENCE</scope>
    <source>
        <strain evidence="6">CHK178-757</strain>
    </source>
</reference>
<name>A0A9D1F6F7_9FIRM</name>
<dbReference type="SUPFAM" id="SSF46689">
    <property type="entry name" value="Homeodomain-like"/>
    <property type="match status" value="1"/>
</dbReference>
<dbReference type="InterPro" id="IPR047640">
    <property type="entry name" value="RpiR-like"/>
</dbReference>
<evidence type="ECO:0000313" key="7">
    <source>
        <dbReference type="Proteomes" id="UP000823927"/>
    </source>
</evidence>
<dbReference type="GO" id="GO:0097367">
    <property type="term" value="F:carbohydrate derivative binding"/>
    <property type="evidence" value="ECO:0007669"/>
    <property type="project" value="InterPro"/>
</dbReference>
<evidence type="ECO:0000256" key="2">
    <source>
        <dbReference type="ARBA" id="ARBA00023125"/>
    </source>
</evidence>
<dbReference type="GO" id="GO:0003700">
    <property type="term" value="F:DNA-binding transcription factor activity"/>
    <property type="evidence" value="ECO:0007669"/>
    <property type="project" value="InterPro"/>
</dbReference>
<dbReference type="Gene3D" id="1.10.10.10">
    <property type="entry name" value="Winged helix-like DNA-binding domain superfamily/Winged helix DNA-binding domain"/>
    <property type="match status" value="1"/>
</dbReference>
<reference evidence="6" key="2">
    <citation type="journal article" date="2021" name="PeerJ">
        <title>Extensive microbial diversity within the chicken gut microbiome revealed by metagenomics and culture.</title>
        <authorList>
            <person name="Gilroy R."/>
            <person name="Ravi A."/>
            <person name="Getino M."/>
            <person name="Pursley I."/>
            <person name="Horton D.L."/>
            <person name="Alikhan N.F."/>
            <person name="Baker D."/>
            <person name="Gharbi K."/>
            <person name="Hall N."/>
            <person name="Watson M."/>
            <person name="Adriaenssens E.M."/>
            <person name="Foster-Nyarko E."/>
            <person name="Jarju S."/>
            <person name="Secka A."/>
            <person name="Antonio M."/>
            <person name="Oren A."/>
            <person name="Chaudhuri R.R."/>
            <person name="La Ragione R."/>
            <person name="Hildebrand F."/>
            <person name="Pallen M.J."/>
        </authorList>
    </citation>
    <scope>NUCLEOTIDE SEQUENCE</scope>
    <source>
        <strain evidence="6">CHK178-757</strain>
    </source>
</reference>
<dbReference type="AlphaFoldDB" id="A0A9D1F6F7"/>
<evidence type="ECO:0000259" key="4">
    <source>
        <dbReference type="PROSITE" id="PS51071"/>
    </source>
</evidence>
<dbReference type="PANTHER" id="PTHR30514:SF18">
    <property type="entry name" value="RPIR-FAMILY TRANSCRIPTIONAL REGULATOR"/>
    <property type="match status" value="1"/>
</dbReference>
<evidence type="ECO:0000256" key="1">
    <source>
        <dbReference type="ARBA" id="ARBA00023015"/>
    </source>
</evidence>
<proteinExistence type="predicted"/>
<keyword evidence="2" id="KW-0238">DNA-binding</keyword>
<feature type="domain" description="HTH rpiR-type" evidence="4">
    <location>
        <begin position="2"/>
        <end position="78"/>
    </location>
</feature>